<feature type="signal peptide" evidence="4">
    <location>
        <begin position="1"/>
        <end position="23"/>
    </location>
</feature>
<comment type="similarity">
    <text evidence="2">Belongs to the membrane fusion protein (MFP) (TC 8.A.1) family.</text>
</comment>
<gene>
    <name evidence="9" type="ORF">E6C76_11215</name>
</gene>
<feature type="domain" description="Multidrug resistance protein MdtA-like alpha-helical hairpin" evidence="5">
    <location>
        <begin position="107"/>
        <end position="176"/>
    </location>
</feature>
<evidence type="ECO:0000256" key="1">
    <source>
        <dbReference type="ARBA" id="ARBA00004196"/>
    </source>
</evidence>
<evidence type="ECO:0000259" key="7">
    <source>
        <dbReference type="Pfam" id="PF25944"/>
    </source>
</evidence>
<sequence length="392" mass="41303">MQIDKSRQPAVLVLALTAALSLAACGKGQSEQAAAAPQAPKVSVVEVRSASVPLVLELPGRITPSLIAEVRPQVTGLVKQRVFREGTEVKAGELLYQIDPATYQATYDAAAASLARAEANRDVARLTAERYAGLINIQAVSKQANDEAQAAFKLAEADVASARAALDKARVDLAFTKVAAPIAGRAGRSSVTPGALVTANQADALVTIQKLDPIYVDLTQSSTELLKLRRDLADGRVSTETADSVPVRLLLEDGSEYTTPGHLEFSEVSVDPGTGSVTLRTVFPNPNGELLPGMYVRARIEHGSSNDVILVPHAALSRDPKGNALVMVVNAENKVEARTVEVERALEDRWVVRAGLKDGERVIIEGLQRVRAGAVVDPQAAAATPPAAAPAN</sequence>
<dbReference type="GO" id="GO:0022857">
    <property type="term" value="F:transmembrane transporter activity"/>
    <property type="evidence" value="ECO:0007669"/>
    <property type="project" value="InterPro"/>
</dbReference>
<keyword evidence="3" id="KW-0175">Coiled coil</keyword>
<evidence type="ECO:0000256" key="4">
    <source>
        <dbReference type="SAM" id="SignalP"/>
    </source>
</evidence>
<dbReference type="AlphaFoldDB" id="A0A4S4AX31"/>
<dbReference type="Pfam" id="PF25876">
    <property type="entry name" value="HH_MFP_RND"/>
    <property type="match status" value="1"/>
</dbReference>
<dbReference type="Gene3D" id="2.40.50.100">
    <property type="match status" value="1"/>
</dbReference>
<dbReference type="GO" id="GO:0046677">
    <property type="term" value="P:response to antibiotic"/>
    <property type="evidence" value="ECO:0007669"/>
    <property type="project" value="TreeGrafter"/>
</dbReference>
<dbReference type="Gene3D" id="2.40.420.20">
    <property type="match status" value="1"/>
</dbReference>
<evidence type="ECO:0000313" key="10">
    <source>
        <dbReference type="Proteomes" id="UP000308430"/>
    </source>
</evidence>
<dbReference type="InterPro" id="IPR006143">
    <property type="entry name" value="RND_pump_MFP"/>
</dbReference>
<keyword evidence="10" id="KW-1185">Reference proteome</keyword>
<dbReference type="InterPro" id="IPR058625">
    <property type="entry name" value="MdtA-like_BSH"/>
</dbReference>
<dbReference type="Gene3D" id="2.40.30.170">
    <property type="match status" value="1"/>
</dbReference>
<dbReference type="PROSITE" id="PS51257">
    <property type="entry name" value="PROKAR_LIPOPROTEIN"/>
    <property type="match status" value="1"/>
</dbReference>
<dbReference type="PANTHER" id="PTHR30158:SF3">
    <property type="entry name" value="MULTIDRUG EFFLUX PUMP SUBUNIT ACRA-RELATED"/>
    <property type="match status" value="1"/>
</dbReference>
<proteinExistence type="inferred from homology"/>
<dbReference type="Pfam" id="PF25967">
    <property type="entry name" value="RND-MFP_C"/>
    <property type="match status" value="1"/>
</dbReference>
<dbReference type="Pfam" id="PF25917">
    <property type="entry name" value="BSH_RND"/>
    <property type="match status" value="1"/>
</dbReference>
<feature type="domain" description="Multidrug resistance protein MdtA-like C-terminal permuted SH3" evidence="8">
    <location>
        <begin position="307"/>
        <end position="369"/>
    </location>
</feature>
<dbReference type="FunFam" id="2.40.420.20:FF:000001">
    <property type="entry name" value="Efflux RND transporter periplasmic adaptor subunit"/>
    <property type="match status" value="1"/>
</dbReference>
<feature type="domain" description="Multidrug resistance protein MdtA-like barrel-sandwich hybrid" evidence="6">
    <location>
        <begin position="67"/>
        <end position="209"/>
    </location>
</feature>
<evidence type="ECO:0000313" key="9">
    <source>
        <dbReference type="EMBL" id="THF64623.1"/>
    </source>
</evidence>
<evidence type="ECO:0000259" key="6">
    <source>
        <dbReference type="Pfam" id="PF25917"/>
    </source>
</evidence>
<comment type="caution">
    <text evidence="9">The sequence shown here is derived from an EMBL/GenBank/DDBJ whole genome shotgun (WGS) entry which is preliminary data.</text>
</comment>
<keyword evidence="4" id="KW-0732">Signal</keyword>
<evidence type="ECO:0000259" key="5">
    <source>
        <dbReference type="Pfam" id="PF25876"/>
    </source>
</evidence>
<feature type="coiled-coil region" evidence="3">
    <location>
        <begin position="109"/>
        <end position="165"/>
    </location>
</feature>
<accession>A0A4S4AX31</accession>
<comment type="subcellular location">
    <subcellularLocation>
        <location evidence="1">Cell envelope</location>
    </subcellularLocation>
</comment>
<dbReference type="EMBL" id="SSOC01000004">
    <property type="protein sequence ID" value="THF64623.1"/>
    <property type="molecule type" value="Genomic_DNA"/>
</dbReference>
<dbReference type="OrthoDB" id="9783047at2"/>
<evidence type="ECO:0000256" key="3">
    <source>
        <dbReference type="SAM" id="Coils"/>
    </source>
</evidence>
<dbReference type="InterPro" id="IPR058624">
    <property type="entry name" value="MdtA-like_HH"/>
</dbReference>
<feature type="chain" id="PRO_5020827411" evidence="4">
    <location>
        <begin position="24"/>
        <end position="392"/>
    </location>
</feature>
<reference evidence="9 10" key="1">
    <citation type="submission" date="2019-04" db="EMBL/GenBank/DDBJ databases">
        <title>Azoarcus nasutitermitis sp. nov. isolated from termite nest.</title>
        <authorList>
            <person name="Lin S.-Y."/>
            <person name="Hameed A."/>
            <person name="Hsu Y.-H."/>
            <person name="Young C.-C."/>
        </authorList>
    </citation>
    <scope>NUCLEOTIDE SEQUENCE [LARGE SCALE GENOMIC DNA]</scope>
    <source>
        <strain evidence="9 10">CC-YHH838</strain>
    </source>
</reference>
<feature type="domain" description="Multidrug resistance protein MdtA-like beta-barrel" evidence="7">
    <location>
        <begin position="213"/>
        <end position="303"/>
    </location>
</feature>
<organism evidence="9 10">
    <name type="scientific">Pseudothauera nasutitermitis</name>
    <dbReference type="NCBI Taxonomy" id="2565930"/>
    <lineage>
        <taxon>Bacteria</taxon>
        <taxon>Pseudomonadati</taxon>
        <taxon>Pseudomonadota</taxon>
        <taxon>Betaproteobacteria</taxon>
        <taxon>Rhodocyclales</taxon>
        <taxon>Zoogloeaceae</taxon>
        <taxon>Pseudothauera</taxon>
    </lineage>
</organism>
<dbReference type="GO" id="GO:0005886">
    <property type="term" value="C:plasma membrane"/>
    <property type="evidence" value="ECO:0007669"/>
    <property type="project" value="UniProtKB-SubCell"/>
</dbReference>
<name>A0A4S4AX31_9RHOO</name>
<dbReference type="InterPro" id="IPR058626">
    <property type="entry name" value="MdtA-like_b-barrel"/>
</dbReference>
<evidence type="ECO:0000259" key="8">
    <source>
        <dbReference type="Pfam" id="PF25967"/>
    </source>
</evidence>
<evidence type="ECO:0000256" key="2">
    <source>
        <dbReference type="ARBA" id="ARBA00009477"/>
    </source>
</evidence>
<dbReference type="Gene3D" id="1.10.287.470">
    <property type="entry name" value="Helix hairpin bin"/>
    <property type="match status" value="1"/>
</dbReference>
<dbReference type="InterPro" id="IPR058627">
    <property type="entry name" value="MdtA-like_C"/>
</dbReference>
<dbReference type="RefSeq" id="WP_136348342.1">
    <property type="nucleotide sequence ID" value="NZ_SSOC01000004.1"/>
</dbReference>
<dbReference type="Pfam" id="PF25944">
    <property type="entry name" value="Beta-barrel_RND"/>
    <property type="match status" value="1"/>
</dbReference>
<dbReference type="SUPFAM" id="SSF111369">
    <property type="entry name" value="HlyD-like secretion proteins"/>
    <property type="match status" value="1"/>
</dbReference>
<dbReference type="PANTHER" id="PTHR30158">
    <property type="entry name" value="ACRA/E-RELATED COMPONENT OF DRUG EFFLUX TRANSPORTER"/>
    <property type="match status" value="1"/>
</dbReference>
<dbReference type="NCBIfam" id="TIGR01730">
    <property type="entry name" value="RND_mfp"/>
    <property type="match status" value="1"/>
</dbReference>
<protein>
    <submittedName>
        <fullName evidence="9">Efflux RND transporter periplasmic adaptor subunit</fullName>
    </submittedName>
</protein>
<dbReference type="Proteomes" id="UP000308430">
    <property type="component" value="Unassembled WGS sequence"/>
</dbReference>